<gene>
    <name evidence="1" type="ORF">NEOCIP111885_01483</name>
</gene>
<protein>
    <submittedName>
        <fullName evidence="1">Uncharacterized protein</fullName>
    </submittedName>
</protein>
<proteinExistence type="predicted"/>
<keyword evidence="2" id="KW-1185">Reference proteome</keyword>
<reference evidence="1" key="1">
    <citation type="submission" date="2021-10" db="EMBL/GenBank/DDBJ databases">
        <authorList>
            <person name="Criscuolo A."/>
        </authorList>
    </citation>
    <scope>NUCLEOTIDE SEQUENCE</scope>
    <source>
        <strain evidence="1">CIP111885</strain>
    </source>
</reference>
<dbReference type="EMBL" id="CAKJTG010000007">
    <property type="protein sequence ID" value="CAG9607791.1"/>
    <property type="molecule type" value="Genomic_DNA"/>
</dbReference>
<dbReference type="AlphaFoldDB" id="A0A9C7G843"/>
<dbReference type="Proteomes" id="UP000789845">
    <property type="component" value="Unassembled WGS sequence"/>
</dbReference>
<dbReference type="RefSeq" id="WP_230496050.1">
    <property type="nucleotide sequence ID" value="NZ_CAKJTG010000007.1"/>
</dbReference>
<organism evidence="1 2">
    <name type="scientific">Pseudoneobacillus rhizosphaerae</name>
    <dbReference type="NCBI Taxonomy" id="2880968"/>
    <lineage>
        <taxon>Bacteria</taxon>
        <taxon>Bacillati</taxon>
        <taxon>Bacillota</taxon>
        <taxon>Bacilli</taxon>
        <taxon>Bacillales</taxon>
        <taxon>Bacillaceae</taxon>
        <taxon>Pseudoneobacillus</taxon>
    </lineage>
</organism>
<sequence>MNDHQETVEISYQVISEALEIITVAIFKDNQLLHIISGKTDMMISKLNQIFN</sequence>
<evidence type="ECO:0000313" key="1">
    <source>
        <dbReference type="EMBL" id="CAG9607791.1"/>
    </source>
</evidence>
<comment type="caution">
    <text evidence="1">The sequence shown here is derived from an EMBL/GenBank/DDBJ whole genome shotgun (WGS) entry which is preliminary data.</text>
</comment>
<evidence type="ECO:0000313" key="2">
    <source>
        <dbReference type="Proteomes" id="UP000789845"/>
    </source>
</evidence>
<accession>A0A9C7G843</accession>
<name>A0A9C7G843_9BACI</name>